<evidence type="ECO:0000256" key="6">
    <source>
        <dbReference type="ARBA" id="ARBA00022679"/>
    </source>
</evidence>
<protein>
    <recommendedName>
        <fullName evidence="4 10">4-alpha-glucanotransferase</fullName>
        <ecNumber evidence="3 10">2.4.1.25</ecNumber>
    </recommendedName>
    <alternativeName>
        <fullName evidence="8 10">Amylomaltase</fullName>
    </alternativeName>
    <alternativeName>
        <fullName evidence="9 10">Disproportionating enzyme</fullName>
    </alternativeName>
</protein>
<dbReference type="RefSeq" id="WP_094267720.1">
    <property type="nucleotide sequence ID" value="NZ_NOIH01000007.1"/>
</dbReference>
<comment type="similarity">
    <text evidence="2 10">Belongs to the disproportionating enzyme family.</text>
</comment>
<dbReference type="Gene3D" id="3.20.20.80">
    <property type="entry name" value="Glycosidases"/>
    <property type="match status" value="1"/>
</dbReference>
<evidence type="ECO:0000256" key="5">
    <source>
        <dbReference type="ARBA" id="ARBA00022676"/>
    </source>
</evidence>
<evidence type="ECO:0000256" key="9">
    <source>
        <dbReference type="ARBA" id="ARBA00031501"/>
    </source>
</evidence>
<dbReference type="GO" id="GO:0004134">
    <property type="term" value="F:4-alpha-glucanotransferase activity"/>
    <property type="evidence" value="ECO:0007669"/>
    <property type="project" value="UniProtKB-EC"/>
</dbReference>
<reference evidence="11 12" key="1">
    <citation type="submission" date="2017-07" db="EMBL/GenBank/DDBJ databases">
        <title>Thauera sp. KNDSS-Mac4 genome sequence and assembly.</title>
        <authorList>
            <person name="Mayilraj S."/>
        </authorList>
    </citation>
    <scope>NUCLEOTIDE SEQUENCE [LARGE SCALE GENOMIC DNA]</scope>
    <source>
        <strain evidence="11 12">KNDSS-Mac4</strain>
    </source>
</reference>
<evidence type="ECO:0000256" key="3">
    <source>
        <dbReference type="ARBA" id="ARBA00012560"/>
    </source>
</evidence>
<keyword evidence="7 10" id="KW-0119">Carbohydrate metabolism</keyword>
<dbReference type="InterPro" id="IPR003385">
    <property type="entry name" value="Glyco_hydro_77"/>
</dbReference>
<keyword evidence="6 10" id="KW-0808">Transferase</keyword>
<dbReference type="EC" id="2.4.1.25" evidence="3 10"/>
<comment type="catalytic activity">
    <reaction evidence="1 10">
        <text>Transfers a segment of a (1-&gt;4)-alpha-D-glucan to a new position in an acceptor, which may be glucose or a (1-&gt;4)-alpha-D-glucan.</text>
        <dbReference type="EC" id="2.4.1.25"/>
    </reaction>
</comment>
<dbReference type="GO" id="GO:0005975">
    <property type="term" value="P:carbohydrate metabolic process"/>
    <property type="evidence" value="ECO:0007669"/>
    <property type="project" value="InterPro"/>
</dbReference>
<proteinExistence type="inferred from homology"/>
<evidence type="ECO:0000256" key="1">
    <source>
        <dbReference type="ARBA" id="ARBA00000439"/>
    </source>
</evidence>
<keyword evidence="12" id="KW-1185">Reference proteome</keyword>
<dbReference type="OrthoDB" id="9761577at2"/>
<sequence length="530" mass="58523">MHLSRHSGILLHLTSLPGPHGSGDLGPSAYHFVDWLVAGRQSLWQVLPLGGIGPGNSPYMSPSASAGNELLIDLAQLVDHGWLDADALVPDPGFRDERVGFPQVIAFRMSRLKQAARRFHAEGRAADRQRFEVFCHAEQGWLDDYALFMALDARQRESDAPDATWQDWPAALARREPAALAAAAAELAEECASWKFWQWCFREQWQRLKAYANGRGVRIVGDMPIFVSPHSADVWAHPQLFDLEADGRLRVVAGVPPDYFSEKGQHWGNPLYDWAAHAREGYRWWIERMRNALTLFDLVRIDHFRGFEAYWAIPAAADSAVEGAWQPGPGRALFSALYAALGLQATPQSAGRRIIAEDLGIITPAVDALRAAAGLPGMRVLQFAFDGDAGNAYLPHNFTPDTVVYTGTHDNDTTLGWWQALPAATQDQVRRYLAVSGDAINWDFIRAASASVARFAVVPMQDVLGLDSTARMNLPGSVEGVWCWRFHWGQVDGWHADRLAELAALYGRLPQAEVATPESARGADILAPSH</sequence>
<dbReference type="SUPFAM" id="SSF51445">
    <property type="entry name" value="(Trans)glycosidases"/>
    <property type="match status" value="1"/>
</dbReference>
<dbReference type="NCBIfam" id="TIGR00217">
    <property type="entry name" value="malQ"/>
    <property type="match status" value="1"/>
</dbReference>
<dbReference type="EMBL" id="NOIH01000007">
    <property type="protein sequence ID" value="OYD54484.1"/>
    <property type="molecule type" value="Genomic_DNA"/>
</dbReference>
<keyword evidence="5 10" id="KW-0328">Glycosyltransferase</keyword>
<evidence type="ECO:0000256" key="10">
    <source>
        <dbReference type="RuleBase" id="RU361207"/>
    </source>
</evidence>
<dbReference type="PANTHER" id="PTHR32438">
    <property type="entry name" value="4-ALPHA-GLUCANOTRANSFERASE DPE1, CHLOROPLASTIC/AMYLOPLASTIC"/>
    <property type="match status" value="1"/>
</dbReference>
<dbReference type="Pfam" id="PF02446">
    <property type="entry name" value="Glyco_hydro_77"/>
    <property type="match status" value="1"/>
</dbReference>
<dbReference type="NCBIfam" id="NF011080">
    <property type="entry name" value="PRK14508.1-3"/>
    <property type="match status" value="1"/>
</dbReference>
<gene>
    <name evidence="11" type="primary">malQ</name>
    <name evidence="11" type="ORF">CGK74_06700</name>
</gene>
<name>A0A235EZM7_9RHOO</name>
<dbReference type="AlphaFoldDB" id="A0A235EZM7"/>
<accession>A0A235EZM7</accession>
<evidence type="ECO:0000256" key="2">
    <source>
        <dbReference type="ARBA" id="ARBA00005684"/>
    </source>
</evidence>
<dbReference type="InterPro" id="IPR017853">
    <property type="entry name" value="GH"/>
</dbReference>
<dbReference type="PANTHER" id="PTHR32438:SF5">
    <property type="entry name" value="4-ALPHA-GLUCANOTRANSFERASE DPE1, CHLOROPLASTIC_AMYLOPLASTIC"/>
    <property type="match status" value="1"/>
</dbReference>
<organism evidence="11 12">
    <name type="scientific">Thauera propionica</name>
    <dbReference type="NCBI Taxonomy" id="2019431"/>
    <lineage>
        <taxon>Bacteria</taxon>
        <taxon>Pseudomonadati</taxon>
        <taxon>Pseudomonadota</taxon>
        <taxon>Betaproteobacteria</taxon>
        <taxon>Rhodocyclales</taxon>
        <taxon>Zoogloeaceae</taxon>
        <taxon>Thauera</taxon>
    </lineage>
</organism>
<evidence type="ECO:0000256" key="7">
    <source>
        <dbReference type="ARBA" id="ARBA00023277"/>
    </source>
</evidence>
<dbReference type="Proteomes" id="UP000215181">
    <property type="component" value="Unassembled WGS sequence"/>
</dbReference>
<comment type="caution">
    <text evidence="11">The sequence shown here is derived from an EMBL/GenBank/DDBJ whole genome shotgun (WGS) entry which is preliminary data.</text>
</comment>
<evidence type="ECO:0000256" key="4">
    <source>
        <dbReference type="ARBA" id="ARBA00020295"/>
    </source>
</evidence>
<evidence type="ECO:0000256" key="8">
    <source>
        <dbReference type="ARBA" id="ARBA00031423"/>
    </source>
</evidence>
<evidence type="ECO:0000313" key="12">
    <source>
        <dbReference type="Proteomes" id="UP000215181"/>
    </source>
</evidence>
<evidence type="ECO:0000313" key="11">
    <source>
        <dbReference type="EMBL" id="OYD54484.1"/>
    </source>
</evidence>